<dbReference type="InterPro" id="IPR035093">
    <property type="entry name" value="RelE/ParE_toxin_dom_sf"/>
</dbReference>
<gene>
    <name evidence="1" type="ORF">DN752_08415</name>
</gene>
<name>A0A2Z4IG65_9BACT</name>
<accession>A0A2Z4IG65</accession>
<dbReference type="SUPFAM" id="SSF143011">
    <property type="entry name" value="RelE-like"/>
    <property type="match status" value="1"/>
</dbReference>
<organism evidence="1 2">
    <name type="scientific">Echinicola strongylocentroti</name>
    <dbReference type="NCBI Taxonomy" id="1795355"/>
    <lineage>
        <taxon>Bacteria</taxon>
        <taxon>Pseudomonadati</taxon>
        <taxon>Bacteroidota</taxon>
        <taxon>Cytophagia</taxon>
        <taxon>Cytophagales</taxon>
        <taxon>Cyclobacteriaceae</taxon>
        <taxon>Echinicola</taxon>
    </lineage>
</organism>
<keyword evidence="2" id="KW-1185">Reference proteome</keyword>
<dbReference type="AlphaFoldDB" id="A0A2Z4IG65"/>
<dbReference type="EMBL" id="CP030041">
    <property type="protein sequence ID" value="AWW30141.1"/>
    <property type="molecule type" value="Genomic_DNA"/>
</dbReference>
<evidence type="ECO:0000313" key="1">
    <source>
        <dbReference type="EMBL" id="AWW30141.1"/>
    </source>
</evidence>
<dbReference type="RefSeq" id="WP_112783527.1">
    <property type="nucleotide sequence ID" value="NZ_CP030041.1"/>
</dbReference>
<proteinExistence type="predicted"/>
<dbReference type="KEGG" id="est:DN752_08415"/>
<dbReference type="Proteomes" id="UP000248688">
    <property type="component" value="Chromosome"/>
</dbReference>
<evidence type="ECO:0000313" key="2">
    <source>
        <dbReference type="Proteomes" id="UP000248688"/>
    </source>
</evidence>
<sequence length="113" mass="13352">MNITFTTKKLAKAVNDDRKMVKEFGKVRAQKLRQRLAQLSYVSNLEEVRHLPGNFHELKDNRKGQWACDLDQPYRLIFTPHEDPIPTNEDGQYIWVEIKGVEVIEITNYHKEK</sequence>
<dbReference type="Gene3D" id="3.30.2310.20">
    <property type="entry name" value="RelE-like"/>
    <property type="match status" value="1"/>
</dbReference>
<protein>
    <submittedName>
        <fullName evidence="1">Killer suppression protein HigA</fullName>
    </submittedName>
</protein>
<dbReference type="OrthoDB" id="9801026at2"/>
<reference evidence="1 2" key="1">
    <citation type="submission" date="2018-06" db="EMBL/GenBank/DDBJ databases">
        <title>Echinicola strongylocentroti sp. nov., isolated from a sea urchin Strongylocentrotus intermedius.</title>
        <authorList>
            <person name="Bae S.S."/>
        </authorList>
    </citation>
    <scope>NUCLEOTIDE SEQUENCE [LARGE SCALE GENOMIC DNA]</scope>
    <source>
        <strain evidence="1 2">MEBiC08714</strain>
    </source>
</reference>